<evidence type="ECO:0000313" key="11">
    <source>
        <dbReference type="Proteomes" id="UP000185783"/>
    </source>
</evidence>
<dbReference type="GO" id="GO:0003697">
    <property type="term" value="F:single-stranded DNA binding"/>
    <property type="evidence" value="ECO:0007669"/>
    <property type="project" value="InterPro"/>
</dbReference>
<evidence type="ECO:0000256" key="8">
    <source>
        <dbReference type="RuleBase" id="RU364100"/>
    </source>
</evidence>
<dbReference type="GO" id="GO:0106300">
    <property type="term" value="P:protein-DNA covalent cross-linking repair"/>
    <property type="evidence" value="ECO:0007669"/>
    <property type="project" value="InterPro"/>
</dbReference>
<comment type="similarity">
    <text evidence="1 8">Belongs to the SOS response-associated peptidase family.</text>
</comment>
<evidence type="ECO:0000256" key="5">
    <source>
        <dbReference type="ARBA" id="ARBA00023124"/>
    </source>
</evidence>
<dbReference type="Gene3D" id="3.90.1680.10">
    <property type="entry name" value="SOS response associated peptidase-like"/>
    <property type="match status" value="1"/>
</dbReference>
<protein>
    <recommendedName>
        <fullName evidence="8">Abasic site processing protein</fullName>
        <ecNumber evidence="8">3.4.-.-</ecNumber>
    </recommendedName>
</protein>
<dbReference type="GO" id="GO:0008233">
    <property type="term" value="F:peptidase activity"/>
    <property type="evidence" value="ECO:0007669"/>
    <property type="project" value="UniProtKB-KW"/>
</dbReference>
<feature type="compositionally biased region" description="Basic and acidic residues" evidence="9">
    <location>
        <begin position="208"/>
        <end position="222"/>
    </location>
</feature>
<keyword evidence="7" id="KW-0456">Lyase</keyword>
<dbReference type="GO" id="GO:0016829">
    <property type="term" value="F:lyase activity"/>
    <property type="evidence" value="ECO:0007669"/>
    <property type="project" value="UniProtKB-KW"/>
</dbReference>
<dbReference type="PANTHER" id="PTHR13604:SF0">
    <property type="entry name" value="ABASIC SITE PROCESSING PROTEIN HMCES"/>
    <property type="match status" value="1"/>
</dbReference>
<keyword evidence="6" id="KW-0238">DNA-binding</keyword>
<accession>A0A1U7JCV2</accession>
<dbReference type="PANTHER" id="PTHR13604">
    <property type="entry name" value="DC12-RELATED"/>
    <property type="match status" value="1"/>
</dbReference>
<dbReference type="Pfam" id="PF02586">
    <property type="entry name" value="SRAP"/>
    <property type="match status" value="1"/>
</dbReference>
<dbReference type="GO" id="GO:0006508">
    <property type="term" value="P:proteolysis"/>
    <property type="evidence" value="ECO:0007669"/>
    <property type="project" value="UniProtKB-KW"/>
</dbReference>
<organism evidence="10 11">
    <name type="scientific">Pseudovibrio exalbescens</name>
    <dbReference type="NCBI Taxonomy" id="197461"/>
    <lineage>
        <taxon>Bacteria</taxon>
        <taxon>Pseudomonadati</taxon>
        <taxon>Pseudomonadota</taxon>
        <taxon>Alphaproteobacteria</taxon>
        <taxon>Hyphomicrobiales</taxon>
        <taxon>Stappiaceae</taxon>
        <taxon>Pseudovibrio</taxon>
    </lineage>
</organism>
<dbReference type="InterPro" id="IPR036590">
    <property type="entry name" value="SRAP-like"/>
</dbReference>
<sequence>MCGRYTLTASPEEVRELFSYIEQPNFPPRYNIAPTQPVALVKNEHGQRHFALARWGLVPAWVKDPASFTLLINARAETVLEKPSFKVAMRHRRCIIPATGFYEWQRTVSPKQPYYIEAQDGVPLAFAGLWETWSHPEGGEIDTAAMITVAANGDMAPIHHRMPALLHPDQFDDWLDTGSVMAREAVSFLKPAPDGVLRFTPVSTRVNSADHDDPDLIRETDPIAKTQSGNLTKAGRKPTKSRKSSGPGKASKDDDQLDLF</sequence>
<evidence type="ECO:0000256" key="3">
    <source>
        <dbReference type="ARBA" id="ARBA00022763"/>
    </source>
</evidence>
<comment type="caution">
    <text evidence="10">The sequence shown here is derived from an EMBL/GenBank/DDBJ whole genome shotgun (WGS) entry which is preliminary data.</text>
</comment>
<feature type="region of interest" description="Disordered" evidence="9">
    <location>
        <begin position="205"/>
        <end position="260"/>
    </location>
</feature>
<dbReference type="RefSeq" id="WP_028482596.1">
    <property type="nucleotide sequence ID" value="NZ_LVVZ01000041.1"/>
</dbReference>
<feature type="compositionally biased region" description="Basic residues" evidence="9">
    <location>
        <begin position="234"/>
        <end position="243"/>
    </location>
</feature>
<proteinExistence type="inferred from homology"/>
<reference evidence="10 11" key="1">
    <citation type="submission" date="2016-03" db="EMBL/GenBank/DDBJ databases">
        <title>Genome sequence of Nesiotobacter sp. nov., a moderately halophilic alphaproteobacterium isolated from the Yellow Sea, China.</title>
        <authorList>
            <person name="Zhang G."/>
            <person name="Zhang R."/>
        </authorList>
    </citation>
    <scope>NUCLEOTIDE SEQUENCE [LARGE SCALE GENOMIC DNA]</scope>
    <source>
        <strain evidence="10 11">WB1-6</strain>
    </source>
</reference>
<dbReference type="STRING" id="197461.A3843_18055"/>
<dbReference type="Proteomes" id="UP000185783">
    <property type="component" value="Unassembled WGS sequence"/>
</dbReference>
<keyword evidence="2 8" id="KW-0645">Protease</keyword>
<gene>
    <name evidence="10" type="ORF">A3843_18055</name>
</gene>
<dbReference type="EC" id="3.4.-.-" evidence="8"/>
<evidence type="ECO:0000256" key="4">
    <source>
        <dbReference type="ARBA" id="ARBA00022801"/>
    </source>
</evidence>
<evidence type="ECO:0000256" key="9">
    <source>
        <dbReference type="SAM" id="MobiDB-lite"/>
    </source>
</evidence>
<evidence type="ECO:0000256" key="7">
    <source>
        <dbReference type="ARBA" id="ARBA00023239"/>
    </source>
</evidence>
<dbReference type="AlphaFoldDB" id="A0A1U7JCV2"/>
<keyword evidence="4 8" id="KW-0378">Hydrolase</keyword>
<dbReference type="EMBL" id="LVVZ01000041">
    <property type="protein sequence ID" value="OKL42563.1"/>
    <property type="molecule type" value="Genomic_DNA"/>
</dbReference>
<dbReference type="InterPro" id="IPR003738">
    <property type="entry name" value="SRAP"/>
</dbReference>
<evidence type="ECO:0000256" key="1">
    <source>
        <dbReference type="ARBA" id="ARBA00008136"/>
    </source>
</evidence>
<keyword evidence="11" id="KW-1185">Reference proteome</keyword>
<dbReference type="SUPFAM" id="SSF143081">
    <property type="entry name" value="BB1717-like"/>
    <property type="match status" value="1"/>
</dbReference>
<keyword evidence="5" id="KW-0190">Covalent protein-DNA linkage</keyword>
<keyword evidence="3" id="KW-0227">DNA damage</keyword>
<evidence type="ECO:0000256" key="6">
    <source>
        <dbReference type="ARBA" id="ARBA00023125"/>
    </source>
</evidence>
<evidence type="ECO:0000313" key="10">
    <source>
        <dbReference type="EMBL" id="OKL42563.1"/>
    </source>
</evidence>
<name>A0A1U7JCV2_9HYPH</name>
<evidence type="ECO:0000256" key="2">
    <source>
        <dbReference type="ARBA" id="ARBA00022670"/>
    </source>
</evidence>